<comment type="caution">
    <text evidence="3">The sequence shown here is derived from an EMBL/GenBank/DDBJ whole genome shotgun (WGS) entry which is preliminary data.</text>
</comment>
<dbReference type="Pfam" id="PF17921">
    <property type="entry name" value="Integrase_H2C2"/>
    <property type="match status" value="1"/>
</dbReference>
<evidence type="ECO:0000256" key="1">
    <source>
        <dbReference type="ARBA" id="ARBA00039658"/>
    </source>
</evidence>
<reference evidence="3" key="1">
    <citation type="journal article" date="2023" name="Science">
        <title>Genome structures resolve the early diversification of teleost fishes.</title>
        <authorList>
            <person name="Parey E."/>
            <person name="Louis A."/>
            <person name="Montfort J."/>
            <person name="Bouchez O."/>
            <person name="Roques C."/>
            <person name="Iampietro C."/>
            <person name="Lluch J."/>
            <person name="Castinel A."/>
            <person name="Donnadieu C."/>
            <person name="Desvignes T."/>
            <person name="Floi Bucao C."/>
            <person name="Jouanno E."/>
            <person name="Wen M."/>
            <person name="Mejri S."/>
            <person name="Dirks R."/>
            <person name="Jansen H."/>
            <person name="Henkel C."/>
            <person name="Chen W.J."/>
            <person name="Zahm M."/>
            <person name="Cabau C."/>
            <person name="Klopp C."/>
            <person name="Thompson A.W."/>
            <person name="Robinson-Rechavi M."/>
            <person name="Braasch I."/>
            <person name="Lecointre G."/>
            <person name="Bobe J."/>
            <person name="Postlethwait J.H."/>
            <person name="Berthelot C."/>
            <person name="Roest Crollius H."/>
            <person name="Guiguen Y."/>
        </authorList>
    </citation>
    <scope>NUCLEOTIDE SEQUENCE</scope>
    <source>
        <strain evidence="3">NC1722</strain>
    </source>
</reference>
<dbReference type="GO" id="GO:0015074">
    <property type="term" value="P:DNA integration"/>
    <property type="evidence" value="ECO:0007669"/>
    <property type="project" value="InterPro"/>
</dbReference>
<dbReference type="FunFam" id="3.30.420.10:FF:000032">
    <property type="entry name" value="Retrovirus-related Pol polyprotein from transposon 297-like Protein"/>
    <property type="match status" value="1"/>
</dbReference>
<organism evidence="3 4">
    <name type="scientific">Aldrovandia affinis</name>
    <dbReference type="NCBI Taxonomy" id="143900"/>
    <lineage>
        <taxon>Eukaryota</taxon>
        <taxon>Metazoa</taxon>
        <taxon>Chordata</taxon>
        <taxon>Craniata</taxon>
        <taxon>Vertebrata</taxon>
        <taxon>Euteleostomi</taxon>
        <taxon>Actinopterygii</taxon>
        <taxon>Neopterygii</taxon>
        <taxon>Teleostei</taxon>
        <taxon>Notacanthiformes</taxon>
        <taxon>Halosauridae</taxon>
        <taxon>Aldrovandia</taxon>
    </lineage>
</organism>
<dbReference type="Proteomes" id="UP001221898">
    <property type="component" value="Unassembled WGS sequence"/>
</dbReference>
<dbReference type="Gene3D" id="1.10.340.70">
    <property type="match status" value="1"/>
</dbReference>
<dbReference type="EMBL" id="JAINUG010000169">
    <property type="protein sequence ID" value="KAJ8390423.1"/>
    <property type="molecule type" value="Genomic_DNA"/>
</dbReference>
<dbReference type="SUPFAM" id="SSF53098">
    <property type="entry name" value="Ribonuclease H-like"/>
    <property type="match status" value="1"/>
</dbReference>
<dbReference type="InterPro" id="IPR041588">
    <property type="entry name" value="Integrase_H2C2"/>
</dbReference>
<dbReference type="AlphaFoldDB" id="A0AAD7RUJ7"/>
<keyword evidence="4" id="KW-1185">Reference proteome</keyword>
<name>A0AAD7RUJ7_9TELE</name>
<accession>A0AAD7RUJ7</accession>
<dbReference type="Pfam" id="PF00665">
    <property type="entry name" value="rve"/>
    <property type="match status" value="1"/>
</dbReference>
<evidence type="ECO:0000259" key="2">
    <source>
        <dbReference type="PROSITE" id="PS50994"/>
    </source>
</evidence>
<dbReference type="PANTHER" id="PTHR37984">
    <property type="entry name" value="PROTEIN CBG26694"/>
    <property type="match status" value="1"/>
</dbReference>
<feature type="domain" description="Integrase catalytic" evidence="2">
    <location>
        <begin position="148"/>
        <end position="292"/>
    </location>
</feature>
<gene>
    <name evidence="3" type="ORF">AAFF_G00103580</name>
</gene>
<dbReference type="GO" id="GO:0003676">
    <property type="term" value="F:nucleic acid binding"/>
    <property type="evidence" value="ECO:0007669"/>
    <property type="project" value="InterPro"/>
</dbReference>
<evidence type="ECO:0000313" key="4">
    <source>
        <dbReference type="Proteomes" id="UP001221898"/>
    </source>
</evidence>
<dbReference type="PROSITE" id="PS50994">
    <property type="entry name" value="INTEGRASE"/>
    <property type="match status" value="1"/>
</dbReference>
<sequence length="292" mass="34133">MEKCCFFRTEALQNADPVLGAFLQFWRRNRVPDKQERLTLSNPVRELVRQWNRVVEREGLLYRRTLRPDGGEEVYQLLLPVSLREEVLQQLHQGHGHQGVERTTDLVRQRCYWPGLYQDVKDWCKQCDRCALAKPVHPTVRTPMGHLLASRPNQILAIDFSLLERARDGREQVLVMTDVFSKFTQAVPTRDQRASTVAGVLVREWFYRFGVPARIHSDQGRNFESQLIQQLCSFYGVQKTHTTPYHPQGNGQCERFNRTLHSLLQTLPPAKKLDWPNYLPHVTFSYNTTIHQ</sequence>
<dbReference type="InterPro" id="IPR036397">
    <property type="entry name" value="RNaseH_sf"/>
</dbReference>
<evidence type="ECO:0000313" key="3">
    <source>
        <dbReference type="EMBL" id="KAJ8390423.1"/>
    </source>
</evidence>
<dbReference type="FunFam" id="1.10.340.70:FF:000001">
    <property type="entry name" value="Retrovirus-related Pol polyprotein from transposon gypsy-like Protein"/>
    <property type="match status" value="1"/>
</dbReference>
<dbReference type="InterPro" id="IPR012337">
    <property type="entry name" value="RNaseH-like_sf"/>
</dbReference>
<protein>
    <recommendedName>
        <fullName evidence="1">Gypsy retrotransposon integrase-like protein 1</fullName>
    </recommendedName>
</protein>
<dbReference type="PANTHER" id="PTHR37984:SF15">
    <property type="entry name" value="INTEGRASE CATALYTIC DOMAIN-CONTAINING PROTEIN"/>
    <property type="match status" value="1"/>
</dbReference>
<dbReference type="InterPro" id="IPR050951">
    <property type="entry name" value="Retrovirus_Pol_polyprotein"/>
</dbReference>
<dbReference type="Gene3D" id="3.30.420.10">
    <property type="entry name" value="Ribonuclease H-like superfamily/Ribonuclease H"/>
    <property type="match status" value="1"/>
</dbReference>
<dbReference type="InterPro" id="IPR001584">
    <property type="entry name" value="Integrase_cat-core"/>
</dbReference>
<feature type="non-terminal residue" evidence="3">
    <location>
        <position position="1"/>
    </location>
</feature>
<proteinExistence type="predicted"/>